<keyword evidence="4" id="KW-0378">Hydrolase</keyword>
<comment type="caution">
    <text evidence="4">The sequence shown here is derived from an EMBL/GenBank/DDBJ whole genome shotgun (WGS) entry which is preliminary data.</text>
</comment>
<evidence type="ECO:0000256" key="1">
    <source>
        <dbReference type="SAM" id="Coils"/>
    </source>
</evidence>
<dbReference type="RefSeq" id="WP_147778619.1">
    <property type="nucleotide sequence ID" value="NZ_SAYD01000021.1"/>
</dbReference>
<keyword evidence="1" id="KW-0175">Coiled coil</keyword>
<dbReference type="InterPro" id="IPR007560">
    <property type="entry name" value="Restrct_endonuc_IV_Mrr"/>
</dbReference>
<keyword evidence="4" id="KW-0540">Nuclease</keyword>
<dbReference type="AlphaFoldDB" id="A0A5C8EEP8"/>
<keyword evidence="2" id="KW-1133">Transmembrane helix</keyword>
<keyword evidence="4" id="KW-0255">Endonuclease</keyword>
<organism evidence="4 5">
    <name type="scientific">Brachyspira aalborgi</name>
    <dbReference type="NCBI Taxonomy" id="29522"/>
    <lineage>
        <taxon>Bacteria</taxon>
        <taxon>Pseudomonadati</taxon>
        <taxon>Spirochaetota</taxon>
        <taxon>Spirochaetia</taxon>
        <taxon>Brachyspirales</taxon>
        <taxon>Brachyspiraceae</taxon>
        <taxon>Brachyspira</taxon>
    </lineage>
</organism>
<accession>A0A5C8EEP8</accession>
<dbReference type="GO" id="GO:0003677">
    <property type="term" value="F:DNA binding"/>
    <property type="evidence" value="ECO:0007669"/>
    <property type="project" value="InterPro"/>
</dbReference>
<feature type="coiled-coil region" evidence="1">
    <location>
        <begin position="32"/>
        <end position="82"/>
    </location>
</feature>
<dbReference type="Proteomes" id="UP000325002">
    <property type="component" value="Unassembled WGS sequence"/>
</dbReference>
<dbReference type="SUPFAM" id="SSF48452">
    <property type="entry name" value="TPR-like"/>
    <property type="match status" value="1"/>
</dbReference>
<protein>
    <submittedName>
        <fullName evidence="4">Restriction endonuclease</fullName>
    </submittedName>
</protein>
<dbReference type="GO" id="GO:0009307">
    <property type="term" value="P:DNA restriction-modification system"/>
    <property type="evidence" value="ECO:0007669"/>
    <property type="project" value="InterPro"/>
</dbReference>
<feature type="domain" description="Restriction endonuclease type IV Mrr" evidence="3">
    <location>
        <begin position="434"/>
        <end position="550"/>
    </location>
</feature>
<feature type="transmembrane region" description="Helical" evidence="2">
    <location>
        <begin position="6"/>
        <end position="26"/>
    </location>
</feature>
<gene>
    <name evidence="4" type="ORF">EPJ81_09315</name>
</gene>
<evidence type="ECO:0000313" key="5">
    <source>
        <dbReference type="Proteomes" id="UP000325002"/>
    </source>
</evidence>
<dbReference type="Gene3D" id="1.25.40.10">
    <property type="entry name" value="Tetratricopeptide repeat domain"/>
    <property type="match status" value="1"/>
</dbReference>
<dbReference type="GO" id="GO:0004519">
    <property type="term" value="F:endonuclease activity"/>
    <property type="evidence" value="ECO:0007669"/>
    <property type="project" value="UniProtKB-KW"/>
</dbReference>
<sequence>MYNFYLYSVAFICFLLVILLAMKILFRDKNKVKIKRNTLKKIEELKKNLTDNFKDYNSMHQLALLEDEAGDYESALDIYERLVEVGYLRDFEELQICKRLEDKYDKLNEKEKSFIYSSKIIKLEPGNIFYIIKIGTILGENGYNLVASNYFNKALLSKNEFELESLKVAAFCFFNIKDYNKSIMFLEEFYKRILKYSNRDLDEIYNIEKSLISMYIISDKLNIAKYFIEKLSIEKNISDDFRFYINKTYLFILYKLGDNERFKRIYDSLYDLYLSKGVNINYADLILDYSFYSYFLREMELSIKYFETIESFNEPKFNIYNINTILKYLYQINKANYQLSLLRNLKNSNNNKYINDNYEKYIDKENIETWENSINMWEQSFLDLSYISNLIQIEKTVNIDGRILEDLKNAVDSNESRSAINITKKVDKIYDLDINEFKKLCKNIITTKLSYIIAQEYEDKFNDTNKDELNFLAYNIKGSKRELTLISFKRWRKTSIGELMVRDFFMLINEVDAKNGILIVPNELSNSARSYVFHNDRIIVYARDQFNNLLNNLIKDEKL</sequence>
<evidence type="ECO:0000313" key="4">
    <source>
        <dbReference type="EMBL" id="TXJ36537.1"/>
    </source>
</evidence>
<evidence type="ECO:0000256" key="2">
    <source>
        <dbReference type="SAM" id="Phobius"/>
    </source>
</evidence>
<name>A0A5C8EEP8_9SPIR</name>
<keyword evidence="2" id="KW-0472">Membrane</keyword>
<reference evidence="4 5" key="1">
    <citation type="journal article" date="1992" name="Lakartidningen">
        <title>[Penicillin V and not amoxicillin is the first choice preparation in acute otitis].</title>
        <authorList>
            <person name="Kamme C."/>
            <person name="Lundgren K."/>
            <person name="Prellner K."/>
        </authorList>
    </citation>
    <scope>NUCLEOTIDE SEQUENCE [LARGE SCALE GENOMIC DNA]</scope>
    <source>
        <strain evidence="4 5">PC3997IV</strain>
    </source>
</reference>
<dbReference type="EMBL" id="SAYD01000021">
    <property type="protein sequence ID" value="TXJ36537.1"/>
    <property type="molecule type" value="Genomic_DNA"/>
</dbReference>
<evidence type="ECO:0000259" key="3">
    <source>
        <dbReference type="Pfam" id="PF04471"/>
    </source>
</evidence>
<dbReference type="Pfam" id="PF04471">
    <property type="entry name" value="Mrr_cat"/>
    <property type="match status" value="1"/>
</dbReference>
<dbReference type="InterPro" id="IPR011990">
    <property type="entry name" value="TPR-like_helical_dom_sf"/>
</dbReference>
<keyword evidence="2" id="KW-0812">Transmembrane</keyword>
<proteinExistence type="predicted"/>